<evidence type="ECO:0000313" key="4">
    <source>
        <dbReference type="Proteomes" id="UP000813215"/>
    </source>
</evidence>
<evidence type="ECO:0000313" key="3">
    <source>
        <dbReference type="EMBL" id="MBW4431979.1"/>
    </source>
</evidence>
<dbReference type="InterPro" id="IPR016024">
    <property type="entry name" value="ARM-type_fold"/>
</dbReference>
<accession>A0A9E3H7W6</accession>
<keyword evidence="2" id="KW-1133">Transmembrane helix</keyword>
<comment type="caution">
    <text evidence="3">The sequence shown here is derived from an EMBL/GenBank/DDBJ whole genome shotgun (WGS) entry which is preliminary data.</text>
</comment>
<dbReference type="Proteomes" id="UP000813215">
    <property type="component" value="Unassembled WGS sequence"/>
</dbReference>
<evidence type="ECO:0000256" key="1">
    <source>
        <dbReference type="ARBA" id="ARBA00009299"/>
    </source>
</evidence>
<dbReference type="EMBL" id="JAHHHW010000077">
    <property type="protein sequence ID" value="MBW4431979.1"/>
    <property type="molecule type" value="Genomic_DNA"/>
</dbReference>
<comment type="similarity">
    <text evidence="1">Belongs to the CpcE/RpcE/PecE family.</text>
</comment>
<sequence>MLGGDFNIDKAALARHLAWCFSNKQSTSNNPLPVKEWYRSSEPQSIDLELQKAEKTTVFILTQVSPQNIGYDLSRIQSVACDRHYVIVSTDLPFDSWQVHSNTRRAFCYELSIEEIADSQDLINKFTQEDEESLSNWYYHQLNPREQLLALGLCFFDGLFDDQFFAALEQVVQSTWQKGDPSLRAFDYCDLNNLRNFFNFVETKSQGTKVEIRFPKHRQMLLKEAWNNYGRRILAVLPVLSSLVENSVKYFARELYGSAARRNQLRRVIGETISEIGSISSDAVEDTLINLAANDQIQIQAVAARSMALWRTSSNEQGNTVIQNAENDQKLFKILQNWQKDARFVSQIQNLFSDRDEQKSKNPYDYIRATIALTVSYAALYDQPNELHQELYKLLKELVDDPNQLVLERLSEHTLPIVIQLHLNQLESILCEIAQRADGYLSWGISSGLALTYQAQPDEVLRILQKWQNFNEHNFLAHEDKQKITPQQSLLGTVTLTYGKIQYKAGTKQLTIQKAFQRLEIFFNQETKCFQRLEIFFNQETKYVRQCVLIAIRMMIIQSLNDIEEQLKEFVSKLTIEERGIIIEEFTRLYLNQRKELKNGDNEVEVKGLRYQIWIDAKNRPNTAVENTMLSWLKDDTYAIAQQMAVQALLCFACELDQYEERRIRELEGKSTREISSVEISYIATKPIDSNFYLGQLIPLLTTITKGSDRKTVCNLLPIIYTYNRSHKRLMQLVLDSWCNITDNKIKEISNLLKRGIEKANNFPKVIVLFGCGVLLVPFVAGFVITAINNYNISIDRSSEEWENGVITATNTKRQFASYQFPKPYTRTSKGSGHFSQNAQFGDQKYVLSSWNDDFATIPQSKQEALQSYEEVMSYVFENKGWKKGNLQIKRTEVDINQANSGTFYEALYTITAYDRIYLCRINTFLNENFNDKAATNLLCASSTPDKFEIEKTELARFIDSFQAL</sequence>
<keyword evidence="2" id="KW-0812">Transmembrane</keyword>
<protein>
    <submittedName>
        <fullName evidence="3">Uncharacterized protein</fullName>
    </submittedName>
</protein>
<feature type="transmembrane region" description="Helical" evidence="2">
    <location>
        <begin position="766"/>
        <end position="788"/>
    </location>
</feature>
<evidence type="ECO:0000256" key="2">
    <source>
        <dbReference type="SAM" id="Phobius"/>
    </source>
</evidence>
<dbReference type="SUPFAM" id="SSF48371">
    <property type="entry name" value="ARM repeat"/>
    <property type="match status" value="1"/>
</dbReference>
<proteinExistence type="inferred from homology"/>
<dbReference type="AlphaFoldDB" id="A0A9E3H7W6"/>
<gene>
    <name evidence="3" type="ORF">KME28_09680</name>
</gene>
<name>A0A9E3H7W6_9NOST</name>
<organism evidence="3 4">
    <name type="scientific">Pelatocladus maniniholoensis HA4357-MV3</name>
    <dbReference type="NCBI Taxonomy" id="1117104"/>
    <lineage>
        <taxon>Bacteria</taxon>
        <taxon>Bacillati</taxon>
        <taxon>Cyanobacteriota</taxon>
        <taxon>Cyanophyceae</taxon>
        <taxon>Nostocales</taxon>
        <taxon>Nostocaceae</taxon>
        <taxon>Pelatocladus</taxon>
    </lineage>
</organism>
<keyword evidence="2" id="KW-0472">Membrane</keyword>
<reference evidence="3" key="2">
    <citation type="journal article" date="2022" name="Microbiol. Resour. Announc.">
        <title>Metagenome Sequencing to Explore Phylogenomics of Terrestrial Cyanobacteria.</title>
        <authorList>
            <person name="Ward R.D."/>
            <person name="Stajich J.E."/>
            <person name="Johansen J.R."/>
            <person name="Huntemann M."/>
            <person name="Clum A."/>
            <person name="Foster B."/>
            <person name="Foster B."/>
            <person name="Roux S."/>
            <person name="Palaniappan K."/>
            <person name="Varghese N."/>
            <person name="Mukherjee S."/>
            <person name="Reddy T.B.K."/>
            <person name="Daum C."/>
            <person name="Copeland A."/>
            <person name="Chen I.A."/>
            <person name="Ivanova N.N."/>
            <person name="Kyrpides N.C."/>
            <person name="Shapiro N."/>
            <person name="Eloe-Fadrosh E.A."/>
            <person name="Pietrasiak N."/>
        </authorList>
    </citation>
    <scope>NUCLEOTIDE SEQUENCE</scope>
    <source>
        <strain evidence="3">HA4357-MV3</strain>
    </source>
</reference>
<reference evidence="3" key="1">
    <citation type="submission" date="2021-05" db="EMBL/GenBank/DDBJ databases">
        <authorList>
            <person name="Pietrasiak N."/>
            <person name="Ward R."/>
            <person name="Stajich J.E."/>
            <person name="Kurbessoian T."/>
        </authorList>
    </citation>
    <scope>NUCLEOTIDE SEQUENCE</scope>
    <source>
        <strain evidence="3">HA4357-MV3</strain>
    </source>
</reference>